<name>A0A3B5XTW4_WHEAT</name>
<proteinExistence type="predicted"/>
<dbReference type="Proteomes" id="UP000019116">
    <property type="component" value="Chromosome 1A"/>
</dbReference>
<reference evidence="2" key="1">
    <citation type="submission" date="2018-08" db="EMBL/GenBank/DDBJ databases">
        <authorList>
            <person name="Rossello M."/>
        </authorList>
    </citation>
    <scope>NUCLEOTIDE SEQUENCE [LARGE SCALE GENOMIC DNA]</scope>
    <source>
        <strain evidence="2">cv. Chinese Spring</strain>
    </source>
</reference>
<accession>A0A3B5XTW4</accession>
<dbReference type="AlphaFoldDB" id="A0A3B5XTW4"/>
<evidence type="ECO:0000313" key="2">
    <source>
        <dbReference type="EnsemblPlants" id="TraesCS1A02G026600.1.cds1"/>
    </source>
</evidence>
<sequence length="88" mass="9889">MVHEGGADLSLSLMTFEMSDLHWYITDRKKNTDSSTSWYCESHSYLIILAVTETSPLRCRKDQWKETDGNSKGGSGRASDSLMPAISR</sequence>
<evidence type="ECO:0000313" key="3">
    <source>
        <dbReference type="Proteomes" id="UP000019116"/>
    </source>
</evidence>
<evidence type="ECO:0000256" key="1">
    <source>
        <dbReference type="SAM" id="MobiDB-lite"/>
    </source>
</evidence>
<organism evidence="2">
    <name type="scientific">Triticum aestivum</name>
    <name type="common">Wheat</name>
    <dbReference type="NCBI Taxonomy" id="4565"/>
    <lineage>
        <taxon>Eukaryota</taxon>
        <taxon>Viridiplantae</taxon>
        <taxon>Streptophyta</taxon>
        <taxon>Embryophyta</taxon>
        <taxon>Tracheophyta</taxon>
        <taxon>Spermatophyta</taxon>
        <taxon>Magnoliopsida</taxon>
        <taxon>Liliopsida</taxon>
        <taxon>Poales</taxon>
        <taxon>Poaceae</taxon>
        <taxon>BOP clade</taxon>
        <taxon>Pooideae</taxon>
        <taxon>Triticodae</taxon>
        <taxon>Triticeae</taxon>
        <taxon>Triticinae</taxon>
        <taxon>Triticum</taxon>
    </lineage>
</organism>
<dbReference type="Gramene" id="TraesPARA_EIv1.0_0096650.1">
    <property type="protein sequence ID" value="TraesPARA_EIv1.0_0096650.1.CDS1"/>
    <property type="gene ID" value="TraesPARA_EIv1.0_0096650"/>
</dbReference>
<keyword evidence="3" id="KW-1185">Reference proteome</keyword>
<protein>
    <submittedName>
        <fullName evidence="2">Uncharacterized protein</fullName>
    </submittedName>
</protein>
<dbReference type="Gramene" id="TraesCLE_scaffold_195392_01G000100.1">
    <property type="protein sequence ID" value="TraesCLE_scaffold_195392_01G000100.1"/>
    <property type="gene ID" value="TraesCLE_scaffold_195392_01G000100"/>
</dbReference>
<dbReference type="OMA" id="WYCESHS"/>
<dbReference type="Gramene" id="TraesJUL1A03G00001180.1">
    <property type="protein sequence ID" value="TraesJUL1A03G00001180.1.CDS1"/>
    <property type="gene ID" value="TraesJUL1A03G00001180"/>
</dbReference>
<feature type="region of interest" description="Disordered" evidence="1">
    <location>
        <begin position="60"/>
        <end position="88"/>
    </location>
</feature>
<dbReference type="Gramene" id="TraesCS1A03G0061300.1">
    <property type="protein sequence ID" value="TraesCS1A03G0061300.1.CDS1"/>
    <property type="gene ID" value="TraesCS1A03G0061300"/>
</dbReference>
<dbReference type="EnsemblPlants" id="TraesCS1A02G026600.1">
    <property type="protein sequence ID" value="TraesCS1A02G026600.1.cds1"/>
    <property type="gene ID" value="TraesCS1A02G026600"/>
</dbReference>
<reference evidence="2" key="2">
    <citation type="submission" date="2018-10" db="UniProtKB">
        <authorList>
            <consortium name="EnsemblPlants"/>
        </authorList>
    </citation>
    <scope>IDENTIFICATION</scope>
</reference>
<feature type="compositionally biased region" description="Basic and acidic residues" evidence="1">
    <location>
        <begin position="60"/>
        <end position="69"/>
    </location>
</feature>
<dbReference type="Gramene" id="TraesCS1A02G026600.1">
    <property type="protein sequence ID" value="TraesCS1A02G026600.1.cds1"/>
    <property type="gene ID" value="TraesCS1A02G026600"/>
</dbReference>